<dbReference type="InterPro" id="IPR016440">
    <property type="entry name" value="Rubredoxin-O_OxRdtase"/>
</dbReference>
<protein>
    <submittedName>
        <fullName evidence="3">FprA family A-type flavoprotein</fullName>
    </submittedName>
</protein>
<dbReference type="GO" id="GO:0010181">
    <property type="term" value="F:FMN binding"/>
    <property type="evidence" value="ECO:0007669"/>
    <property type="project" value="InterPro"/>
</dbReference>
<dbReference type="PANTHER" id="PTHR43717:SF1">
    <property type="entry name" value="ANAEROBIC NITRIC OXIDE REDUCTASE FLAVORUBREDOXIN"/>
    <property type="match status" value="1"/>
</dbReference>
<dbReference type="GO" id="GO:0009055">
    <property type="term" value="F:electron transfer activity"/>
    <property type="evidence" value="ECO:0007669"/>
    <property type="project" value="InterPro"/>
</dbReference>
<dbReference type="InterPro" id="IPR045761">
    <property type="entry name" value="ODP_dom"/>
</dbReference>
<dbReference type="GO" id="GO:0016651">
    <property type="term" value="F:oxidoreductase activity, acting on NAD(P)H"/>
    <property type="evidence" value="ECO:0007669"/>
    <property type="project" value="UniProtKB-ARBA"/>
</dbReference>
<name>A0A926DIX6_9FIRM</name>
<sequence>MLSKRIQNRVFWVGAQNPDLRTFDVVMHTDAGTSYNSYLIVGSEKTAVIDGVREAYATEHIAKISEHCDPAKLDYIVCNHTEPDHSGSLVHLLEMAPHATVLCTKAGSLFLKKLVPRNFKCRVVEDGERVSLGDVTLRFVQAPFLHWPDSLFTFAEEEGILFSGDVFSFHMAGEGLFDDEIAWTGEMEAAQRYYFDTLLAPFRSYVLDALEKIRGLSIRMIAPAHGPVRRRNPQALLEVYREYASDGPVSDTPKGYVAYVSCYGYTRELAEEIYRAGIRNGMDMEIDDIAEVGPERVAEKIRRMDAVALGSPTVNRDALKPVWEVLASLSAYDARGKRAVAFGSFAWSGEAVRYMAERMGRMGFRLVDTLAVKLRPDAEERRQAYALGERLAQSVRE</sequence>
<dbReference type="InterPro" id="IPR008254">
    <property type="entry name" value="Flavodoxin/NO_synth"/>
</dbReference>
<dbReference type="SUPFAM" id="SSF52218">
    <property type="entry name" value="Flavoproteins"/>
    <property type="match status" value="1"/>
</dbReference>
<accession>A0A926DIX6</accession>
<dbReference type="Pfam" id="PF19583">
    <property type="entry name" value="ODP"/>
    <property type="match status" value="1"/>
</dbReference>
<keyword evidence="4" id="KW-1185">Reference proteome</keyword>
<evidence type="ECO:0000259" key="2">
    <source>
        <dbReference type="PROSITE" id="PS50902"/>
    </source>
</evidence>
<dbReference type="Gene3D" id="3.60.15.10">
    <property type="entry name" value="Ribonuclease Z/Hydroxyacylglutathione hydrolase-like"/>
    <property type="match status" value="1"/>
</dbReference>
<dbReference type="Pfam" id="PF00258">
    <property type="entry name" value="Flavodoxin_1"/>
    <property type="match status" value="1"/>
</dbReference>
<evidence type="ECO:0000256" key="1">
    <source>
        <dbReference type="ARBA" id="ARBA00007121"/>
    </source>
</evidence>
<proteinExistence type="inferred from homology"/>
<dbReference type="PROSITE" id="PS50902">
    <property type="entry name" value="FLAVODOXIN_LIKE"/>
    <property type="match status" value="1"/>
</dbReference>
<dbReference type="RefSeq" id="WP_249280327.1">
    <property type="nucleotide sequence ID" value="NZ_JACRSS010000002.1"/>
</dbReference>
<dbReference type="SMART" id="SM00849">
    <property type="entry name" value="Lactamase_B"/>
    <property type="match status" value="1"/>
</dbReference>
<dbReference type="PIRSF" id="PIRSF005243">
    <property type="entry name" value="ROO"/>
    <property type="match status" value="1"/>
</dbReference>
<evidence type="ECO:0000313" key="4">
    <source>
        <dbReference type="Proteomes" id="UP000617951"/>
    </source>
</evidence>
<comment type="caution">
    <text evidence="3">The sequence shown here is derived from an EMBL/GenBank/DDBJ whole genome shotgun (WGS) entry which is preliminary data.</text>
</comment>
<dbReference type="GO" id="GO:0046872">
    <property type="term" value="F:metal ion binding"/>
    <property type="evidence" value="ECO:0007669"/>
    <property type="project" value="InterPro"/>
</dbReference>
<dbReference type="InterPro" id="IPR036866">
    <property type="entry name" value="RibonucZ/Hydroxyglut_hydro"/>
</dbReference>
<dbReference type="Proteomes" id="UP000617951">
    <property type="component" value="Unassembled WGS sequence"/>
</dbReference>
<dbReference type="PANTHER" id="PTHR43717">
    <property type="entry name" value="ANAEROBIC NITRIC OXIDE REDUCTASE FLAVORUBREDOXIN"/>
    <property type="match status" value="1"/>
</dbReference>
<dbReference type="EMBL" id="JACRSS010000002">
    <property type="protein sequence ID" value="MBC8538599.1"/>
    <property type="molecule type" value="Genomic_DNA"/>
</dbReference>
<organism evidence="3 4">
    <name type="scientific">Guopingia tenuis</name>
    <dbReference type="NCBI Taxonomy" id="2763656"/>
    <lineage>
        <taxon>Bacteria</taxon>
        <taxon>Bacillati</taxon>
        <taxon>Bacillota</taxon>
        <taxon>Clostridia</taxon>
        <taxon>Christensenellales</taxon>
        <taxon>Christensenellaceae</taxon>
        <taxon>Guopingia</taxon>
    </lineage>
</organism>
<dbReference type="Gene3D" id="3.40.50.360">
    <property type="match status" value="1"/>
</dbReference>
<feature type="domain" description="Flavodoxin-like" evidence="2">
    <location>
        <begin position="255"/>
        <end position="392"/>
    </location>
</feature>
<reference evidence="3" key="1">
    <citation type="submission" date="2020-08" db="EMBL/GenBank/DDBJ databases">
        <title>Genome public.</title>
        <authorList>
            <person name="Liu C."/>
            <person name="Sun Q."/>
        </authorList>
    </citation>
    <scope>NUCLEOTIDE SEQUENCE</scope>
    <source>
        <strain evidence="3">NSJ-63</strain>
    </source>
</reference>
<dbReference type="InterPro" id="IPR029039">
    <property type="entry name" value="Flavoprotein-like_sf"/>
</dbReference>
<gene>
    <name evidence="3" type="ORF">H8693_06590</name>
</gene>
<dbReference type="CDD" id="cd07709">
    <property type="entry name" value="flavodiiron_proteins_MBL-fold"/>
    <property type="match status" value="1"/>
</dbReference>
<dbReference type="InterPro" id="IPR001279">
    <property type="entry name" value="Metallo-B-lactamas"/>
</dbReference>
<dbReference type="AlphaFoldDB" id="A0A926DIX6"/>
<dbReference type="SUPFAM" id="SSF56281">
    <property type="entry name" value="Metallo-hydrolase/oxidoreductase"/>
    <property type="match status" value="1"/>
</dbReference>
<comment type="similarity">
    <text evidence="1">In the N-terminal section; belongs to the zinc metallo-hydrolase group 3 family.</text>
</comment>
<evidence type="ECO:0000313" key="3">
    <source>
        <dbReference type="EMBL" id="MBC8538599.1"/>
    </source>
</evidence>